<feature type="domain" description="Carboxylesterase type B" evidence="4">
    <location>
        <begin position="28"/>
        <end position="353"/>
    </location>
</feature>
<evidence type="ECO:0000256" key="1">
    <source>
        <dbReference type="ARBA" id="ARBA00005964"/>
    </source>
</evidence>
<dbReference type="PROSITE" id="PS00941">
    <property type="entry name" value="CARBOXYLESTERASE_B_2"/>
    <property type="match status" value="1"/>
</dbReference>
<gene>
    <name evidence="5" type="primary">fumD</name>
    <name evidence="5" type="ORF">LMG26411_07023</name>
</gene>
<sequence length="524" mass="55907">MTRQGYRRIVGLSLLLFAPHLFAEAHDTAIVDAPAGAVHGTIERDVVAFKGIPFAAAPVGDLRWRPPRPVPRWAGTLDAKAFGPACMQTDDIPKSEDCLTLNIWRPVKATGKPMPVMVWIYGGALAHGNTAMYLGDGLARQGVIVVSMNYRMGRFGFFAFPALSDEAGSNPTANFGYLDQLAALRWVKANIAAFGGDPSQVTLFGQSAGGGSVLAHLASPMSKGLFARAILQSPGVPTARAASLPLVTLGEAQRSAVNYAESVGVHDRGFQGLCALRALSAEALLEGASAREVIAGLSSGKLPDGFPTAILDGKFLVRSADEALATGQWNKVPVMVGANSRDLGVGMAMTKEDLFALFGSRAEEARRLYDPHGTLMFDELKQQVLADKTLVEPARHLADMVAASGQPVWLYRFSYVAESQRSKLSGTPHSFEIPYTFNLPAALVGNAVTANDRSMATLASAYWVAFARSGDPNGPARPTWPPFGRNSSDRVFDFTNHGAAYGPDPLKARLDLWSSVYEGTGQGR</sequence>
<evidence type="ECO:0000256" key="3">
    <source>
        <dbReference type="RuleBase" id="RU361235"/>
    </source>
</evidence>
<dbReference type="Proteomes" id="UP000672657">
    <property type="component" value="Unassembled WGS sequence"/>
</dbReference>
<comment type="caution">
    <text evidence="5">The sequence shown here is derived from an EMBL/GenBank/DDBJ whole genome shotgun (WGS) entry which is preliminary data.</text>
</comment>
<dbReference type="EC" id="3.1.1.-" evidence="3"/>
<name>A0ABM8TTN4_9BURK</name>
<proteinExistence type="inferred from homology"/>
<evidence type="ECO:0000256" key="2">
    <source>
        <dbReference type="ARBA" id="ARBA00022801"/>
    </source>
</evidence>
<organism evidence="5 6">
    <name type="scientific">Cupriavidus numazuensis</name>
    <dbReference type="NCBI Taxonomy" id="221992"/>
    <lineage>
        <taxon>Bacteria</taxon>
        <taxon>Pseudomonadati</taxon>
        <taxon>Pseudomonadota</taxon>
        <taxon>Betaproteobacteria</taxon>
        <taxon>Burkholderiales</taxon>
        <taxon>Burkholderiaceae</taxon>
        <taxon>Cupriavidus</taxon>
    </lineage>
</organism>
<dbReference type="InterPro" id="IPR019819">
    <property type="entry name" value="Carboxylesterase_B_CS"/>
</dbReference>
<dbReference type="Gene3D" id="3.40.50.1820">
    <property type="entry name" value="alpha/beta hydrolase"/>
    <property type="match status" value="1"/>
</dbReference>
<protein>
    <recommendedName>
        <fullName evidence="3">Carboxylic ester hydrolase</fullName>
        <ecNumber evidence="3">3.1.1.-</ecNumber>
    </recommendedName>
</protein>
<feature type="domain" description="Carboxylesterase type B" evidence="4">
    <location>
        <begin position="382"/>
        <end position="499"/>
    </location>
</feature>
<reference evidence="5 6" key="1">
    <citation type="submission" date="2021-03" db="EMBL/GenBank/DDBJ databases">
        <authorList>
            <person name="Peeters C."/>
        </authorList>
    </citation>
    <scope>NUCLEOTIDE SEQUENCE [LARGE SCALE GENOMIC DNA]</scope>
    <source>
        <strain evidence="5 6">LMG 26411</strain>
    </source>
</reference>
<feature type="signal peptide" evidence="3">
    <location>
        <begin position="1"/>
        <end position="23"/>
    </location>
</feature>
<dbReference type="PANTHER" id="PTHR11559">
    <property type="entry name" value="CARBOXYLESTERASE"/>
    <property type="match status" value="1"/>
</dbReference>
<dbReference type="InterPro" id="IPR002018">
    <property type="entry name" value="CarbesteraseB"/>
</dbReference>
<keyword evidence="2 3" id="KW-0378">Hydrolase</keyword>
<evidence type="ECO:0000313" key="5">
    <source>
        <dbReference type="EMBL" id="CAG2159842.1"/>
    </source>
</evidence>
<dbReference type="EMBL" id="CAJPVI010000066">
    <property type="protein sequence ID" value="CAG2159842.1"/>
    <property type="molecule type" value="Genomic_DNA"/>
</dbReference>
<keyword evidence="3" id="KW-0732">Signal</keyword>
<comment type="similarity">
    <text evidence="1 3">Belongs to the type-B carboxylesterase/lipase family.</text>
</comment>
<feature type="chain" id="PRO_5045007115" description="Carboxylic ester hydrolase" evidence="3">
    <location>
        <begin position="24"/>
        <end position="524"/>
    </location>
</feature>
<dbReference type="InterPro" id="IPR019826">
    <property type="entry name" value="Carboxylesterase_B_AS"/>
</dbReference>
<dbReference type="InterPro" id="IPR050309">
    <property type="entry name" value="Type-B_Carboxylest/Lipase"/>
</dbReference>
<dbReference type="RefSeq" id="WP_211957795.1">
    <property type="nucleotide sequence ID" value="NZ_CAJPVI010000066.1"/>
</dbReference>
<accession>A0ABM8TTN4</accession>
<dbReference type="Pfam" id="PF00135">
    <property type="entry name" value="COesterase"/>
    <property type="match status" value="2"/>
</dbReference>
<dbReference type="GO" id="GO:0016787">
    <property type="term" value="F:hydrolase activity"/>
    <property type="evidence" value="ECO:0007669"/>
    <property type="project" value="UniProtKB-KW"/>
</dbReference>
<evidence type="ECO:0000259" key="4">
    <source>
        <dbReference type="Pfam" id="PF00135"/>
    </source>
</evidence>
<dbReference type="PROSITE" id="PS00122">
    <property type="entry name" value="CARBOXYLESTERASE_B_1"/>
    <property type="match status" value="1"/>
</dbReference>
<keyword evidence="6" id="KW-1185">Reference proteome</keyword>
<dbReference type="InterPro" id="IPR029058">
    <property type="entry name" value="AB_hydrolase_fold"/>
</dbReference>
<dbReference type="SUPFAM" id="SSF53474">
    <property type="entry name" value="alpha/beta-Hydrolases"/>
    <property type="match status" value="1"/>
</dbReference>
<evidence type="ECO:0000313" key="6">
    <source>
        <dbReference type="Proteomes" id="UP000672657"/>
    </source>
</evidence>